<comment type="caution">
    <text evidence="3">The sequence shown here is derived from an EMBL/GenBank/DDBJ whole genome shotgun (WGS) entry which is preliminary data.</text>
</comment>
<dbReference type="Pfam" id="PF09820">
    <property type="entry name" value="AAA-ATPase_like"/>
    <property type="match status" value="1"/>
</dbReference>
<name>A0ABR2ZU52_9AGAR</name>
<evidence type="ECO:0000256" key="1">
    <source>
        <dbReference type="SAM" id="MobiDB-lite"/>
    </source>
</evidence>
<feature type="region of interest" description="Disordered" evidence="1">
    <location>
        <begin position="1"/>
        <end position="68"/>
    </location>
</feature>
<evidence type="ECO:0000313" key="4">
    <source>
        <dbReference type="Proteomes" id="UP001437256"/>
    </source>
</evidence>
<accession>A0ABR2ZU52</accession>
<dbReference type="InterPro" id="IPR018631">
    <property type="entry name" value="AAA-ATPase-like_dom"/>
</dbReference>
<evidence type="ECO:0000313" key="3">
    <source>
        <dbReference type="EMBL" id="KAL0064873.1"/>
    </source>
</evidence>
<organism evidence="3 4">
    <name type="scientific">Marasmius tenuissimus</name>
    <dbReference type="NCBI Taxonomy" id="585030"/>
    <lineage>
        <taxon>Eukaryota</taxon>
        <taxon>Fungi</taxon>
        <taxon>Dikarya</taxon>
        <taxon>Basidiomycota</taxon>
        <taxon>Agaricomycotina</taxon>
        <taxon>Agaricomycetes</taxon>
        <taxon>Agaricomycetidae</taxon>
        <taxon>Agaricales</taxon>
        <taxon>Marasmiineae</taxon>
        <taxon>Marasmiaceae</taxon>
        <taxon>Marasmius</taxon>
    </lineage>
</organism>
<sequence length="394" mass="45247">MFKIRRNDSLTSRSSDSSSGRDSAPPSSPSRTPSDATVPIRPHIIEPGSSGEEHEERVDEANSSNPQGSTMLLFPGYSYHSVQNRLEDLSSRTTDFKTLTRYAHFRDRSAIIDLTQLHRSLSYYYDIQHKEDFAYAFRLSKALPPTWCPNNHFVLKLDFGIYDVKSSNFSLNDELNEALKNFIELYKDFLKGEEWAELEDPDATETLSNIISFALPREHDLVVLIDNYDSPYWAASEIAAESPERRGEVQKTLSDFFVSLGDWNMRGGVSLIFFTGTQQILSTVSRAVWDDAYDIVRNQNTDKLVGFCEEDVLQIAHGLHWRFHALKMMDLADEFLDSEDAKMQLLHGAAWYKYSCRDVLDFFYKRLEEKGKGVTEEVATLMVRVENLVDAWRR</sequence>
<reference evidence="3 4" key="1">
    <citation type="submission" date="2024-05" db="EMBL/GenBank/DDBJ databases">
        <title>A draft genome resource for the thread blight pathogen Marasmius tenuissimus strain MS-2.</title>
        <authorList>
            <person name="Yulfo-Soto G.E."/>
            <person name="Baruah I.K."/>
            <person name="Amoako-Attah I."/>
            <person name="Bukari Y."/>
            <person name="Meinhardt L.W."/>
            <person name="Bailey B.A."/>
            <person name="Cohen S.P."/>
        </authorList>
    </citation>
    <scope>NUCLEOTIDE SEQUENCE [LARGE SCALE GENOMIC DNA]</scope>
    <source>
        <strain evidence="3 4">MS-2</strain>
    </source>
</reference>
<feature type="compositionally biased region" description="Basic and acidic residues" evidence="1">
    <location>
        <begin position="51"/>
        <end position="60"/>
    </location>
</feature>
<protein>
    <recommendedName>
        <fullName evidence="2">AAA-ATPase-like domain-containing protein</fullName>
    </recommendedName>
</protein>
<dbReference type="Proteomes" id="UP001437256">
    <property type="component" value="Unassembled WGS sequence"/>
</dbReference>
<feature type="compositionally biased region" description="Low complexity" evidence="1">
    <location>
        <begin position="9"/>
        <end position="35"/>
    </location>
</feature>
<gene>
    <name evidence="3" type="ORF">AAF712_008126</name>
</gene>
<dbReference type="EMBL" id="JBBXMP010000055">
    <property type="protein sequence ID" value="KAL0064873.1"/>
    <property type="molecule type" value="Genomic_DNA"/>
</dbReference>
<proteinExistence type="predicted"/>
<feature type="domain" description="AAA-ATPase-like" evidence="2">
    <location>
        <begin position="120"/>
        <end position="281"/>
    </location>
</feature>
<keyword evidence="4" id="KW-1185">Reference proteome</keyword>
<evidence type="ECO:0000259" key="2">
    <source>
        <dbReference type="Pfam" id="PF09820"/>
    </source>
</evidence>